<evidence type="ECO:0000313" key="3">
    <source>
        <dbReference type="Proteomes" id="UP000247152"/>
    </source>
</evidence>
<evidence type="ECO:0000313" key="2">
    <source>
        <dbReference type="EMBL" id="PWY54533.1"/>
    </source>
</evidence>
<accession>A0A317TZ11</accession>
<dbReference type="Proteomes" id="UP000247152">
    <property type="component" value="Unassembled WGS sequence"/>
</dbReference>
<dbReference type="AlphaFoldDB" id="A0A317TZ11"/>
<proteinExistence type="predicted"/>
<dbReference type="EMBL" id="QHJG01000031">
    <property type="protein sequence ID" value="PWY54533.1"/>
    <property type="molecule type" value="Genomic_DNA"/>
</dbReference>
<dbReference type="EMBL" id="QHJG01000043">
    <property type="protein sequence ID" value="PWY54155.1"/>
    <property type="molecule type" value="Genomic_DNA"/>
</dbReference>
<gene>
    <name evidence="2" type="ORF">DGG96_16110</name>
    <name evidence="1" type="ORF">DGG96_18475</name>
</gene>
<evidence type="ECO:0000313" key="1">
    <source>
        <dbReference type="EMBL" id="PWY54155.1"/>
    </source>
</evidence>
<reference evidence="1 3" key="1">
    <citation type="submission" date="2018-05" db="EMBL/GenBank/DDBJ databases">
        <title>Legionella qingyii sp.nov., whole genome shotgun sequence.</title>
        <authorList>
            <person name="Wu H."/>
            <person name="Zhu Q."/>
            <person name="Hu C."/>
        </authorList>
    </citation>
    <scope>NUCLEOTIDE SEQUENCE [LARGE SCALE GENOMIC DNA]</scope>
    <source>
        <strain evidence="1 3">HEB18</strain>
    </source>
</reference>
<name>A0A317TZ11_9GAMM</name>
<organism evidence="1 3">
    <name type="scientific">Legionella qingyii</name>
    <dbReference type="NCBI Taxonomy" id="2184757"/>
    <lineage>
        <taxon>Bacteria</taxon>
        <taxon>Pseudomonadati</taxon>
        <taxon>Pseudomonadota</taxon>
        <taxon>Gammaproteobacteria</taxon>
        <taxon>Legionellales</taxon>
        <taxon>Legionellaceae</taxon>
        <taxon>Legionella</taxon>
    </lineage>
</organism>
<sequence>MQIALIALREAQLTVATRVAKVPDFVGIDAAKKVVVTPRTFLEIKERLLISPTDQKMLLKDGLSQVRD</sequence>
<protein>
    <submittedName>
        <fullName evidence="1">Uncharacterized protein</fullName>
    </submittedName>
</protein>
<comment type="caution">
    <text evidence="1">The sequence shown here is derived from an EMBL/GenBank/DDBJ whole genome shotgun (WGS) entry which is preliminary data.</text>
</comment>